<dbReference type="AlphaFoldDB" id="A0A7W8U949"/>
<accession>A0A7W8U949</accession>
<proteinExistence type="predicted"/>
<sequence>MTRDNSSSERQRRYRERRQAGLRVIWLEIDEVEVSSALERLHFLSPQDWDDDEAVRRALNKMIRAFCRAVDDA</sequence>
<comment type="caution">
    <text evidence="1">The sequence shown here is derived from an EMBL/GenBank/DDBJ whole genome shotgun (WGS) entry which is preliminary data.</text>
</comment>
<keyword evidence="2" id="KW-1185">Reference proteome</keyword>
<dbReference type="RefSeq" id="WP_018324382.1">
    <property type="nucleotide sequence ID" value="NZ_JACHBK010000003.1"/>
</dbReference>
<dbReference type="EMBL" id="JACHBK010000003">
    <property type="protein sequence ID" value="MBB5535042.1"/>
    <property type="molecule type" value="Genomic_DNA"/>
</dbReference>
<gene>
    <name evidence="1" type="ORF">GGD55_001725</name>
</gene>
<protein>
    <submittedName>
        <fullName evidence="1">Uncharacterized protein</fullName>
    </submittedName>
</protein>
<name>A0A7W8U949_9HYPH</name>
<evidence type="ECO:0000313" key="2">
    <source>
        <dbReference type="Proteomes" id="UP000585507"/>
    </source>
</evidence>
<evidence type="ECO:0000313" key="1">
    <source>
        <dbReference type="EMBL" id="MBB5535042.1"/>
    </source>
</evidence>
<dbReference type="Proteomes" id="UP000585507">
    <property type="component" value="Unassembled WGS sequence"/>
</dbReference>
<organism evidence="1 2">
    <name type="scientific">Rhizobium giardinii</name>
    <dbReference type="NCBI Taxonomy" id="56731"/>
    <lineage>
        <taxon>Bacteria</taxon>
        <taxon>Pseudomonadati</taxon>
        <taxon>Pseudomonadota</taxon>
        <taxon>Alphaproteobacteria</taxon>
        <taxon>Hyphomicrobiales</taxon>
        <taxon>Rhizobiaceae</taxon>
        <taxon>Rhizobium/Agrobacterium group</taxon>
        <taxon>Rhizobium</taxon>
    </lineage>
</organism>
<reference evidence="1 2" key="1">
    <citation type="submission" date="2020-08" db="EMBL/GenBank/DDBJ databases">
        <title>Genomic Encyclopedia of Type Strains, Phase IV (KMG-V): Genome sequencing to study the core and pangenomes of soil and plant-associated prokaryotes.</title>
        <authorList>
            <person name="Whitman W."/>
        </authorList>
    </citation>
    <scope>NUCLEOTIDE SEQUENCE [LARGE SCALE GENOMIC DNA]</scope>
    <source>
        <strain evidence="1 2">SEMIA 4084</strain>
    </source>
</reference>